<evidence type="ECO:0000256" key="11">
    <source>
        <dbReference type="PIRSR" id="PIRSR009449-1"/>
    </source>
</evidence>
<dbReference type="GO" id="GO:0003677">
    <property type="term" value="F:DNA binding"/>
    <property type="evidence" value="ECO:0007669"/>
    <property type="project" value="UniProtKB-UniRule"/>
</dbReference>
<dbReference type="PANTHER" id="PTHR10537">
    <property type="entry name" value="DNA PRIMASE LARGE SUBUNIT"/>
    <property type="match status" value="1"/>
</dbReference>
<reference evidence="13" key="1">
    <citation type="journal article" date="2023" name="bioRxiv">
        <title>Scaffold-level genome assemblies of two parasitoid biocontrol wasps reveal the parthenogenesis mechanism and an associated novel virus.</title>
        <authorList>
            <person name="Inwood S."/>
            <person name="Skelly J."/>
            <person name="Guhlin J."/>
            <person name="Harrop T."/>
            <person name="Goldson S."/>
            <person name="Dearden P."/>
        </authorList>
    </citation>
    <scope>NUCLEOTIDE SEQUENCE</scope>
    <source>
        <strain evidence="13">Lincoln</strain>
        <tissue evidence="13">Whole body</tissue>
    </source>
</reference>
<evidence type="ECO:0000313" key="14">
    <source>
        <dbReference type="Proteomes" id="UP001168972"/>
    </source>
</evidence>
<evidence type="ECO:0000256" key="2">
    <source>
        <dbReference type="ARBA" id="ARBA00019038"/>
    </source>
</evidence>
<dbReference type="GO" id="GO:0051539">
    <property type="term" value="F:4 iron, 4 sulfur cluster binding"/>
    <property type="evidence" value="ECO:0007669"/>
    <property type="project" value="UniProtKB-UniRule"/>
</dbReference>
<accession>A0AA39KI45</accession>
<evidence type="ECO:0000259" key="12">
    <source>
        <dbReference type="Pfam" id="PF04104"/>
    </source>
</evidence>
<evidence type="ECO:0000256" key="3">
    <source>
        <dbReference type="ARBA" id="ARBA00022485"/>
    </source>
</evidence>
<dbReference type="GO" id="GO:0006269">
    <property type="term" value="P:DNA replication, synthesis of primer"/>
    <property type="evidence" value="ECO:0007669"/>
    <property type="project" value="UniProtKB-KW"/>
</dbReference>
<dbReference type="CDD" id="cd07322">
    <property type="entry name" value="PriL_PriS_Eukaryotic"/>
    <property type="match status" value="1"/>
</dbReference>
<keyword evidence="8 10" id="KW-0411">Iron-sulfur</keyword>
<dbReference type="AlphaFoldDB" id="A0AA39KI45"/>
<evidence type="ECO:0000256" key="10">
    <source>
        <dbReference type="PIRNR" id="PIRNR009449"/>
    </source>
</evidence>
<dbReference type="InterPro" id="IPR016558">
    <property type="entry name" value="DNA_primase_lsu_euk"/>
</dbReference>
<dbReference type="EMBL" id="JAQQBR010001833">
    <property type="protein sequence ID" value="KAK0162593.1"/>
    <property type="molecule type" value="Genomic_DNA"/>
</dbReference>
<gene>
    <name evidence="13" type="ORF">PV327_006360</name>
</gene>
<evidence type="ECO:0000256" key="5">
    <source>
        <dbReference type="ARBA" id="ARBA00022705"/>
    </source>
</evidence>
<keyword evidence="4 10" id="KW-0639">Primosome</keyword>
<dbReference type="GO" id="GO:0006270">
    <property type="term" value="P:DNA replication initiation"/>
    <property type="evidence" value="ECO:0007669"/>
    <property type="project" value="TreeGrafter"/>
</dbReference>
<dbReference type="Gene3D" id="1.20.930.80">
    <property type="match status" value="1"/>
</dbReference>
<dbReference type="GO" id="GO:0005658">
    <property type="term" value="C:alpha DNA polymerase:primase complex"/>
    <property type="evidence" value="ECO:0007669"/>
    <property type="project" value="TreeGrafter"/>
</dbReference>
<dbReference type="Proteomes" id="UP001168972">
    <property type="component" value="Unassembled WGS sequence"/>
</dbReference>
<dbReference type="Pfam" id="PF26466">
    <property type="entry name" value="DNA_primase_lrg_N"/>
    <property type="match status" value="1"/>
</dbReference>
<sequence length="563" mass="65301">MEFRRRRKYLSIHDQNNSLKEHYPHDVQMYHTWPTESFQLHEFRELGIERRNILKMIEFLMNRADLKTIEERKAALISSLRRDGYNYAVKLLNGQGCASHSDMELEARKRDAASHFVLRLAYSQTPELKKWFVAMEVEYMKMKLTSLNKEGMSKLLELNHFTYQPIPQDEKEDLRDKLFAATPKISSLDNIDFYKVPFAKVLDLVRTRKVYLKKGMAYTPQFELSSLFISQFKRQLTKALENTTECFYALEGDERIYSFLKNLPNYFPQEDRTVWSNEETPIEALDDLSRISYPLCMRILHEALRANHHLKNGGRLQYGLFLKGIGVKMESSLQFWRSEFTKKIEPDKFDKSYAYSFKHFYGAVGSQIKYTPMGCAKIINNMAGPGEFHGCPYRQMDSEILRKKLISYGLPDTGVSEIVNLAKEHNYQLACVKYFEITHKTLPENPIMHPNGYYSDSRNIIAKFSSTNVTTTSNNVSTSNEKSTTLQATKVKPELISTIRTPDRNNKRKSGKVDIVDIEKLLNEDEIEEMILDIFYILGSGPRLGTISSSILLRFTSGITRAL</sequence>
<evidence type="ECO:0000313" key="13">
    <source>
        <dbReference type="EMBL" id="KAK0162593.1"/>
    </source>
</evidence>
<dbReference type="PIRSF" id="PIRSF009449">
    <property type="entry name" value="DNA_primase_large_subunit"/>
    <property type="match status" value="1"/>
</dbReference>
<name>A0AA39KI45_MICHY</name>
<comment type="cofactor">
    <cofactor evidence="10">
        <name>[4Fe-4S] cluster</name>
        <dbReference type="ChEBI" id="CHEBI:49883"/>
    </cofactor>
    <text evidence="10">Binds 1 [4Fe-4S] cluster.</text>
</comment>
<keyword evidence="9 10" id="KW-0238">DNA-binding</keyword>
<keyword evidence="6 10" id="KW-0479">Metal-binding</keyword>
<feature type="binding site" evidence="11">
    <location>
        <position position="296"/>
    </location>
    <ligand>
        <name>[4Fe-4S] cluster</name>
        <dbReference type="ChEBI" id="CHEBI:49883"/>
    </ligand>
</feature>
<keyword evidence="7 10" id="KW-0408">Iron</keyword>
<dbReference type="Pfam" id="PF04104">
    <property type="entry name" value="DNA_primase_lrg"/>
    <property type="match status" value="1"/>
</dbReference>
<keyword evidence="14" id="KW-1185">Reference proteome</keyword>
<feature type="binding site" evidence="11">
    <location>
        <position position="431"/>
    </location>
    <ligand>
        <name>[4Fe-4S] cluster</name>
        <dbReference type="ChEBI" id="CHEBI:49883"/>
    </ligand>
</feature>
<dbReference type="InterPro" id="IPR058560">
    <property type="entry name" value="DNA_primase_C"/>
</dbReference>
<evidence type="ECO:0000256" key="9">
    <source>
        <dbReference type="ARBA" id="ARBA00023125"/>
    </source>
</evidence>
<dbReference type="PANTHER" id="PTHR10537:SF3">
    <property type="entry name" value="DNA PRIMASE LARGE SUBUNIT"/>
    <property type="match status" value="1"/>
</dbReference>
<evidence type="ECO:0000256" key="6">
    <source>
        <dbReference type="ARBA" id="ARBA00022723"/>
    </source>
</evidence>
<dbReference type="GO" id="GO:0046872">
    <property type="term" value="F:metal ion binding"/>
    <property type="evidence" value="ECO:0007669"/>
    <property type="project" value="UniProtKB-UniRule"/>
</dbReference>
<feature type="binding site" evidence="11">
    <location>
        <position position="375"/>
    </location>
    <ligand>
        <name>[4Fe-4S] cluster</name>
        <dbReference type="ChEBI" id="CHEBI:49883"/>
    </ligand>
</feature>
<feature type="binding site" evidence="11">
    <location>
        <position position="391"/>
    </location>
    <ligand>
        <name>[4Fe-4S] cluster</name>
        <dbReference type="ChEBI" id="CHEBI:49883"/>
    </ligand>
</feature>
<comment type="caution">
    <text evidence="13">The sequence shown here is derived from an EMBL/GenBank/DDBJ whole genome shotgun (WGS) entry which is preliminary data.</text>
</comment>
<organism evidence="13 14">
    <name type="scientific">Microctonus hyperodae</name>
    <name type="common">Parasitoid wasp</name>
    <dbReference type="NCBI Taxonomy" id="165561"/>
    <lineage>
        <taxon>Eukaryota</taxon>
        <taxon>Metazoa</taxon>
        <taxon>Ecdysozoa</taxon>
        <taxon>Arthropoda</taxon>
        <taxon>Hexapoda</taxon>
        <taxon>Insecta</taxon>
        <taxon>Pterygota</taxon>
        <taxon>Neoptera</taxon>
        <taxon>Endopterygota</taxon>
        <taxon>Hymenoptera</taxon>
        <taxon>Apocrita</taxon>
        <taxon>Ichneumonoidea</taxon>
        <taxon>Braconidae</taxon>
        <taxon>Euphorinae</taxon>
        <taxon>Microctonus</taxon>
    </lineage>
</organism>
<evidence type="ECO:0000256" key="7">
    <source>
        <dbReference type="ARBA" id="ARBA00023004"/>
    </source>
</evidence>
<protein>
    <recommendedName>
        <fullName evidence="2 10">DNA primase large subunit</fullName>
    </recommendedName>
</protein>
<evidence type="ECO:0000256" key="1">
    <source>
        <dbReference type="ARBA" id="ARBA00010564"/>
    </source>
</evidence>
<evidence type="ECO:0000256" key="8">
    <source>
        <dbReference type="ARBA" id="ARBA00023014"/>
    </source>
</evidence>
<keyword evidence="5 10" id="KW-0235">DNA replication</keyword>
<evidence type="ECO:0000256" key="4">
    <source>
        <dbReference type="ARBA" id="ARBA00022515"/>
    </source>
</evidence>
<proteinExistence type="inferred from homology"/>
<keyword evidence="3 10" id="KW-0004">4Fe-4S</keyword>
<feature type="domain" description="DNA primase large subunit C-terminal" evidence="12">
    <location>
        <begin position="287"/>
        <end position="454"/>
    </location>
</feature>
<reference evidence="13" key="2">
    <citation type="submission" date="2023-03" db="EMBL/GenBank/DDBJ databases">
        <authorList>
            <person name="Inwood S.N."/>
            <person name="Skelly J.G."/>
            <person name="Guhlin J."/>
            <person name="Harrop T.W.R."/>
            <person name="Goldson S.G."/>
            <person name="Dearden P.K."/>
        </authorList>
    </citation>
    <scope>NUCLEOTIDE SEQUENCE</scope>
    <source>
        <strain evidence="13">Lincoln</strain>
        <tissue evidence="13">Whole body</tissue>
    </source>
</reference>
<dbReference type="InterPro" id="IPR007238">
    <property type="entry name" value="DNA_primase_lsu_euk/arc"/>
</dbReference>
<comment type="similarity">
    <text evidence="1 10">Belongs to the eukaryotic-type primase large subunit family.</text>
</comment>
<comment type="function">
    <text evidence="10">DNA primase is the polymerase that synthesizes small RNA primers for the Okazaki fragments made during discontinuous DNA replication.</text>
</comment>